<keyword evidence="4" id="KW-0444">Lipid biosynthesis</keyword>
<dbReference type="GO" id="GO:0008654">
    <property type="term" value="P:phospholipid biosynthetic process"/>
    <property type="evidence" value="ECO:0007669"/>
    <property type="project" value="UniProtKB-KW"/>
</dbReference>
<accession>A0A059ZXD4</accession>
<dbReference type="GeneID" id="92932407"/>
<evidence type="ECO:0000256" key="16">
    <source>
        <dbReference type="PIRSR" id="PIRSR600829-2"/>
    </source>
</evidence>
<dbReference type="EC" id="2.7.1.107" evidence="20"/>
<feature type="binding site" evidence="18">
    <location>
        <position position="73"/>
    </location>
    <ligand>
        <name>a divalent metal cation</name>
        <dbReference type="ChEBI" id="CHEBI:60240"/>
    </ligand>
</feature>
<evidence type="ECO:0000256" key="5">
    <source>
        <dbReference type="ARBA" id="ARBA00022679"/>
    </source>
</evidence>
<keyword evidence="7 17" id="KW-0547">Nucleotide-binding</keyword>
<dbReference type="GO" id="GO:0046872">
    <property type="term" value="F:metal ion binding"/>
    <property type="evidence" value="ECO:0007669"/>
    <property type="project" value="UniProtKB-KW"/>
</dbReference>
<evidence type="ECO:0000256" key="10">
    <source>
        <dbReference type="ARBA" id="ARBA00022989"/>
    </source>
</evidence>
<evidence type="ECO:0000256" key="1">
    <source>
        <dbReference type="ARBA" id="ARBA00004651"/>
    </source>
</evidence>
<comment type="subcellular location">
    <subcellularLocation>
        <location evidence="1">Cell membrane</location>
        <topology evidence="1">Multi-pass membrane protein</topology>
    </subcellularLocation>
</comment>
<proteinExistence type="inferred from homology"/>
<evidence type="ECO:0000256" key="4">
    <source>
        <dbReference type="ARBA" id="ARBA00022516"/>
    </source>
</evidence>
<feature type="binding site" evidence="16">
    <location>
        <position position="66"/>
    </location>
    <ligand>
        <name>substrate</name>
    </ligand>
</feature>
<gene>
    <name evidence="20" type="ORF">Acaty_c2338</name>
</gene>
<evidence type="ECO:0000256" key="6">
    <source>
        <dbReference type="ARBA" id="ARBA00022692"/>
    </source>
</evidence>
<keyword evidence="18" id="KW-0479">Metal-binding</keyword>
<evidence type="ECO:0000256" key="19">
    <source>
        <dbReference type="SAM" id="Phobius"/>
    </source>
</evidence>
<evidence type="ECO:0000256" key="9">
    <source>
        <dbReference type="ARBA" id="ARBA00022840"/>
    </source>
</evidence>
<reference evidence="20 21" key="1">
    <citation type="journal article" date="2009" name="J. Bacteriol.">
        <title>Draft genome sequence of the extremely acidophilic bacterium Acidithiobacillus caldus ATCC 51756 reveals metabolic versatility in the genus Acidithiobacillus.</title>
        <authorList>
            <person name="Valdes J."/>
            <person name="Quatrini R."/>
            <person name="Hallberg K."/>
            <person name="Dopson M."/>
            <person name="Valenzuela P.D."/>
            <person name="Holmes D.S."/>
        </authorList>
    </citation>
    <scope>NUCLEOTIDE SEQUENCE [LARGE SCALE GENOMIC DNA]</scope>
    <source>
        <strain evidence="21">ATCC 51756 / DSM 8584 / KU</strain>
    </source>
</reference>
<evidence type="ECO:0000313" key="20">
    <source>
        <dbReference type="EMBL" id="AIA56185.1"/>
    </source>
</evidence>
<keyword evidence="9 17" id="KW-0067">ATP-binding</keyword>
<feature type="active site" description="Proton acceptor" evidence="15">
    <location>
        <position position="66"/>
    </location>
</feature>
<dbReference type="PANTHER" id="PTHR34299">
    <property type="entry name" value="DIACYLGLYCEROL KINASE"/>
    <property type="match status" value="1"/>
</dbReference>
<keyword evidence="6 19" id="KW-0812">Transmembrane</keyword>
<feature type="binding site" evidence="17">
    <location>
        <begin position="91"/>
        <end position="92"/>
    </location>
    <ligand>
        <name>ATP</name>
        <dbReference type="ChEBI" id="CHEBI:30616"/>
    </ligand>
</feature>
<keyword evidence="12 19" id="KW-0472">Membrane</keyword>
<name>A0A059ZXD4_ACICK</name>
<evidence type="ECO:0000256" key="2">
    <source>
        <dbReference type="ARBA" id="ARBA00005967"/>
    </source>
</evidence>
<dbReference type="PANTHER" id="PTHR34299:SF1">
    <property type="entry name" value="DIACYLGLYCEROL KINASE"/>
    <property type="match status" value="1"/>
</dbReference>
<keyword evidence="14" id="KW-1208">Phospholipid metabolism</keyword>
<evidence type="ECO:0000256" key="3">
    <source>
        <dbReference type="ARBA" id="ARBA00022475"/>
    </source>
</evidence>
<evidence type="ECO:0000256" key="13">
    <source>
        <dbReference type="ARBA" id="ARBA00023209"/>
    </source>
</evidence>
<dbReference type="eggNOG" id="COG0818">
    <property type="taxonomic scope" value="Bacteria"/>
</dbReference>
<keyword evidence="18" id="KW-0460">Magnesium</keyword>
<dbReference type="InterPro" id="IPR036945">
    <property type="entry name" value="DAGK_sf"/>
</dbReference>
<dbReference type="CDD" id="cd14263">
    <property type="entry name" value="DAGK_IM_like"/>
    <property type="match status" value="1"/>
</dbReference>
<comment type="similarity">
    <text evidence="2">Belongs to the bacterial diacylglycerol kinase family.</text>
</comment>
<keyword evidence="10 19" id="KW-1133">Transmembrane helix</keyword>
<evidence type="ECO:0000256" key="14">
    <source>
        <dbReference type="ARBA" id="ARBA00023264"/>
    </source>
</evidence>
<evidence type="ECO:0000256" key="12">
    <source>
        <dbReference type="ARBA" id="ARBA00023136"/>
    </source>
</evidence>
<evidence type="ECO:0000256" key="15">
    <source>
        <dbReference type="PIRSR" id="PIRSR600829-1"/>
    </source>
</evidence>
<sequence>MSKRGSLWQRSRNALRGLFRAISEEHSLRTELLAALFAVVLLLALRASPLWWALVTVLIAVVFAAELLNTAIENLADRVSPEYDPRIGRVKDFAAAAVLVLGVAAVLVTIFLVWSRLG</sequence>
<organism evidence="20 21">
    <name type="scientific">Acidithiobacillus caldus (strain ATCC 51756 / DSM 8584 / KU)</name>
    <dbReference type="NCBI Taxonomy" id="637389"/>
    <lineage>
        <taxon>Bacteria</taxon>
        <taxon>Pseudomonadati</taxon>
        <taxon>Pseudomonadota</taxon>
        <taxon>Acidithiobacillia</taxon>
        <taxon>Acidithiobacillales</taxon>
        <taxon>Acidithiobacillaceae</taxon>
        <taxon>Acidithiobacillus</taxon>
    </lineage>
</organism>
<feature type="binding site" evidence="18">
    <location>
        <position position="25"/>
    </location>
    <ligand>
        <name>a divalent metal cation</name>
        <dbReference type="ChEBI" id="CHEBI:60240"/>
    </ligand>
</feature>
<dbReference type="GO" id="GO:0004143">
    <property type="term" value="F:ATP-dependent diacylglycerol kinase activity"/>
    <property type="evidence" value="ECO:0007669"/>
    <property type="project" value="UniProtKB-EC"/>
</dbReference>
<evidence type="ECO:0000256" key="17">
    <source>
        <dbReference type="PIRSR" id="PIRSR600829-3"/>
    </source>
</evidence>
<feature type="binding site" evidence="17">
    <location>
        <position position="73"/>
    </location>
    <ligand>
        <name>ATP</name>
        <dbReference type="ChEBI" id="CHEBI:30616"/>
    </ligand>
</feature>
<keyword evidence="5 20" id="KW-0808">Transferase</keyword>
<dbReference type="AlphaFoldDB" id="A0A059ZXD4"/>
<keyword evidence="3" id="KW-1003">Cell membrane</keyword>
<keyword evidence="8 20" id="KW-0418">Kinase</keyword>
<dbReference type="Pfam" id="PF01219">
    <property type="entry name" value="DAGK_prokar"/>
    <property type="match status" value="1"/>
</dbReference>
<dbReference type="InterPro" id="IPR000829">
    <property type="entry name" value="DAGK"/>
</dbReference>
<keyword evidence="11" id="KW-0443">Lipid metabolism</keyword>
<feature type="transmembrane region" description="Helical" evidence="19">
    <location>
        <begin position="28"/>
        <end position="45"/>
    </location>
</feature>
<feature type="binding site" evidence="17">
    <location>
        <position position="25"/>
    </location>
    <ligand>
        <name>ATP</name>
        <dbReference type="ChEBI" id="CHEBI:30616"/>
    </ligand>
</feature>
<dbReference type="KEGG" id="acz:Acaty_c2338"/>
<dbReference type="RefSeq" id="WP_004868833.1">
    <property type="nucleotide sequence ID" value="NZ_CP005986.1"/>
</dbReference>
<feature type="transmembrane region" description="Helical" evidence="19">
    <location>
        <begin position="93"/>
        <end position="114"/>
    </location>
</feature>
<feature type="transmembrane region" description="Helical" evidence="19">
    <location>
        <begin position="51"/>
        <end position="72"/>
    </location>
</feature>
<protein>
    <submittedName>
        <fullName evidence="20">Diacylglycerol kinase</fullName>
        <ecNumber evidence="20">2.7.1.107</ecNumber>
    </submittedName>
</protein>
<dbReference type="HOGENOM" id="CLU_112343_3_2_6"/>
<evidence type="ECO:0000256" key="11">
    <source>
        <dbReference type="ARBA" id="ARBA00023098"/>
    </source>
</evidence>
<dbReference type="Proteomes" id="UP000005522">
    <property type="component" value="Chromosome"/>
</dbReference>
<keyword evidence="13" id="KW-0594">Phospholipid biosynthesis</keyword>
<dbReference type="GO" id="GO:0005524">
    <property type="term" value="F:ATP binding"/>
    <property type="evidence" value="ECO:0007669"/>
    <property type="project" value="UniProtKB-KW"/>
</dbReference>
<evidence type="ECO:0000256" key="7">
    <source>
        <dbReference type="ARBA" id="ARBA00022741"/>
    </source>
</evidence>
<dbReference type="Gene3D" id="1.10.287.3610">
    <property type="match status" value="1"/>
</dbReference>
<dbReference type="EMBL" id="CP005986">
    <property type="protein sequence ID" value="AIA56185.1"/>
    <property type="molecule type" value="Genomic_DNA"/>
</dbReference>
<evidence type="ECO:0000313" key="21">
    <source>
        <dbReference type="Proteomes" id="UP000005522"/>
    </source>
</evidence>
<evidence type="ECO:0000256" key="8">
    <source>
        <dbReference type="ARBA" id="ARBA00022777"/>
    </source>
</evidence>
<dbReference type="GO" id="GO:0005886">
    <property type="term" value="C:plasma membrane"/>
    <property type="evidence" value="ECO:0007669"/>
    <property type="project" value="UniProtKB-SubCell"/>
</dbReference>
<comment type="cofactor">
    <cofactor evidence="18">
        <name>Mg(2+)</name>
        <dbReference type="ChEBI" id="CHEBI:18420"/>
    </cofactor>
    <text evidence="18">Mn(2+), Zn(2+), Cd(2+) and Co(2+) support activity to lesser extents.</text>
</comment>
<evidence type="ECO:0000256" key="18">
    <source>
        <dbReference type="PIRSR" id="PIRSR600829-4"/>
    </source>
</evidence>